<evidence type="ECO:0000259" key="2">
    <source>
        <dbReference type="SMART" id="SM00475"/>
    </source>
</evidence>
<sequence length="233" mass="27247">MIWKLKKALDVYSFLYKNFYTKGVGYLNNTPLPIFLLKNVLLCVSKQPIPEINLVVDFIGSYCREKVSPHYKLNRKPKDFFFLIQVSINLLFLLTLNLKVLSIFRVEADDIISLFVDKGKVTFISVDKDLQLLSYKKNKQSLLKKKTSYLYFEFESNTPVLRLTKTTLFKGDCSDNVLSVPSLSVVQNQLTLLKKKKSLYINKGSSILKKFYKNFLLNKKLIMFKRYLVLFYI</sequence>
<dbReference type="Pfam" id="PF02739">
    <property type="entry name" value="5_3_exonuc_N"/>
    <property type="match status" value="1"/>
</dbReference>
<dbReference type="GO" id="GO:0003677">
    <property type="term" value="F:DNA binding"/>
    <property type="evidence" value="ECO:0007669"/>
    <property type="project" value="InterPro"/>
</dbReference>
<dbReference type="Proteomes" id="UP001238843">
    <property type="component" value="Chromosome"/>
</dbReference>
<keyword evidence="1" id="KW-1133">Transmembrane helix</keyword>
<dbReference type="GO" id="GO:0008409">
    <property type="term" value="F:5'-3' exonuclease activity"/>
    <property type="evidence" value="ECO:0007669"/>
    <property type="project" value="InterPro"/>
</dbReference>
<feature type="transmembrane region" description="Helical" evidence="1">
    <location>
        <begin position="80"/>
        <end position="98"/>
    </location>
</feature>
<dbReference type="AlphaFoldDB" id="A0AA51BM19"/>
<evidence type="ECO:0000313" key="3">
    <source>
        <dbReference type="EMBL" id="WMI30544.1"/>
    </source>
</evidence>
<gene>
    <name evidence="3" type="ORF">QTO32_00420</name>
</gene>
<dbReference type="SUPFAM" id="SSF88723">
    <property type="entry name" value="PIN domain-like"/>
    <property type="match status" value="1"/>
</dbReference>
<dbReference type="InterPro" id="IPR020046">
    <property type="entry name" value="5-3_exonucl_a-hlix_arch_N"/>
</dbReference>
<accession>A0AA51BM19</accession>
<dbReference type="Gene3D" id="3.40.50.1010">
    <property type="entry name" value="5'-nuclease"/>
    <property type="match status" value="1"/>
</dbReference>
<keyword evidence="1" id="KW-0812">Transmembrane</keyword>
<feature type="domain" description="5'-3' exonuclease" evidence="2">
    <location>
        <begin position="6"/>
        <end position="233"/>
    </location>
</feature>
<dbReference type="EMBL" id="CP128385">
    <property type="protein sequence ID" value="WMI30544.1"/>
    <property type="molecule type" value="Genomic_DNA"/>
</dbReference>
<keyword evidence="1" id="KW-0472">Membrane</keyword>
<evidence type="ECO:0000256" key="1">
    <source>
        <dbReference type="SAM" id="Phobius"/>
    </source>
</evidence>
<reference evidence="3" key="2">
    <citation type="submission" date="2023-06" db="EMBL/GenBank/DDBJ databases">
        <authorList>
            <person name="Williams T.J."/>
            <person name="Allen M.A."/>
            <person name="Ivanova N."/>
            <person name="Huntemann M."/>
            <person name="Haque S."/>
            <person name="Hancock A.M."/>
            <person name="Brazendale S."/>
            <person name="Cavicchioli R."/>
        </authorList>
    </citation>
    <scope>NUCLEOTIDE SEQUENCE</scope>
    <source>
        <strain evidence="3">MAG_Ga0307966_1000010</strain>
    </source>
</reference>
<organism evidence="3">
    <name type="scientific">Candidatus Organicella extenuata</name>
    <dbReference type="NCBI Taxonomy" id="2841811"/>
    <lineage>
        <taxon>Bacteria</taxon>
        <taxon>Pseudomonadati</taxon>
        <taxon>Verrucomicrobiota</taxon>
        <taxon>Candidatus Organicella</taxon>
    </lineage>
</organism>
<dbReference type="SMART" id="SM00475">
    <property type="entry name" value="53EXOc"/>
    <property type="match status" value="1"/>
</dbReference>
<name>A0AA51BM19_9BACT</name>
<reference evidence="3" key="1">
    <citation type="journal article" date="2021" name="Front. Microbiol.">
        <title>Genome Analysis of a Verrucomicrobial Endosymbiont With a Tiny Genome Discovered in an Antarctic Lake.</title>
        <authorList>
            <person name="Williams T.J."/>
            <person name="Allen M.A."/>
            <person name="Ivanova N."/>
            <person name="Huntemann M."/>
            <person name="Haque S."/>
            <person name="Hancock A.M."/>
            <person name="Brazendale S."/>
            <person name="Cavicchioli R."/>
        </authorList>
    </citation>
    <scope>NUCLEOTIDE SEQUENCE</scope>
    <source>
        <strain evidence="3">MAG_Ga0307966_1000010</strain>
    </source>
</reference>
<dbReference type="InterPro" id="IPR029060">
    <property type="entry name" value="PIN-like_dom_sf"/>
</dbReference>
<dbReference type="InterPro" id="IPR002421">
    <property type="entry name" value="5-3_exonuclease"/>
</dbReference>
<proteinExistence type="predicted"/>
<protein>
    <recommendedName>
        <fullName evidence="2">5'-3' exonuclease domain-containing protein</fullName>
    </recommendedName>
</protein>